<keyword evidence="5" id="KW-0804">Transcription</keyword>
<dbReference type="Pfam" id="PF11573">
    <property type="entry name" value="Med23"/>
    <property type="match status" value="3"/>
</dbReference>
<keyword evidence="10" id="KW-1185">Reference proteome</keyword>
<accession>A0ABR4Q9Q4</accession>
<name>A0ABR4Q9Q4_9CEST</name>
<evidence type="ECO:0000256" key="7">
    <source>
        <dbReference type="ARBA" id="ARBA00031961"/>
    </source>
</evidence>
<evidence type="ECO:0000256" key="5">
    <source>
        <dbReference type="ARBA" id="ARBA00023163"/>
    </source>
</evidence>
<evidence type="ECO:0000256" key="8">
    <source>
        <dbReference type="SAM" id="MobiDB-lite"/>
    </source>
</evidence>
<gene>
    <name evidence="9" type="ORF">TcWFU_004998</name>
</gene>
<dbReference type="EMBL" id="JAKROA010000006">
    <property type="protein sequence ID" value="KAL5106209.1"/>
    <property type="molecule type" value="Genomic_DNA"/>
</dbReference>
<organism evidence="9 10">
    <name type="scientific">Taenia crassiceps</name>
    <dbReference type="NCBI Taxonomy" id="6207"/>
    <lineage>
        <taxon>Eukaryota</taxon>
        <taxon>Metazoa</taxon>
        <taxon>Spiralia</taxon>
        <taxon>Lophotrochozoa</taxon>
        <taxon>Platyhelminthes</taxon>
        <taxon>Cestoda</taxon>
        <taxon>Eucestoda</taxon>
        <taxon>Cyclophyllidea</taxon>
        <taxon>Taeniidae</taxon>
        <taxon>Taenia</taxon>
    </lineage>
</organism>
<evidence type="ECO:0000256" key="2">
    <source>
        <dbReference type="ARBA" id="ARBA00010222"/>
    </source>
</evidence>
<protein>
    <recommendedName>
        <fullName evidence="3">Mediator of RNA polymerase II transcription subunit 23</fullName>
    </recommendedName>
    <alternativeName>
        <fullName evidence="7">Mediator complex subunit 23</fullName>
    </alternativeName>
</protein>
<comment type="subcellular location">
    <subcellularLocation>
        <location evidence="1">Nucleus</location>
    </subcellularLocation>
</comment>
<reference evidence="9 10" key="1">
    <citation type="journal article" date="2022" name="Front. Cell. Infect. Microbiol.">
        <title>The Genomes of Two Strains of Taenia crassiceps the Animal Model for the Study of Human Cysticercosis.</title>
        <authorList>
            <person name="Bobes R.J."/>
            <person name="Estrada K."/>
            <person name="Rios-Valencia D.G."/>
            <person name="Calderon-Gallegos A."/>
            <person name="de la Torre P."/>
            <person name="Carrero J.C."/>
            <person name="Sanchez-Flores A."/>
            <person name="Laclette J.P."/>
        </authorList>
    </citation>
    <scope>NUCLEOTIDE SEQUENCE [LARGE SCALE GENOMIC DNA]</scope>
    <source>
        <strain evidence="9">WFUcys</strain>
    </source>
</reference>
<evidence type="ECO:0000256" key="4">
    <source>
        <dbReference type="ARBA" id="ARBA00023015"/>
    </source>
</evidence>
<dbReference type="PANTHER" id="PTHR12691:SF10">
    <property type="entry name" value="MEDIATOR OF RNA POLYMERASE II TRANSCRIPTION SUBUNIT 23"/>
    <property type="match status" value="1"/>
</dbReference>
<comment type="caution">
    <text evidence="9">The sequence shown here is derived from an EMBL/GenBank/DDBJ whole genome shotgun (WGS) entry which is preliminary data.</text>
</comment>
<dbReference type="Proteomes" id="UP001651158">
    <property type="component" value="Unassembled WGS sequence"/>
</dbReference>
<feature type="region of interest" description="Disordered" evidence="8">
    <location>
        <begin position="521"/>
        <end position="554"/>
    </location>
</feature>
<evidence type="ECO:0000256" key="3">
    <source>
        <dbReference type="ARBA" id="ARBA00019696"/>
    </source>
</evidence>
<dbReference type="InterPro" id="IPR021629">
    <property type="entry name" value="Mediator_Med23"/>
</dbReference>
<evidence type="ECO:0000256" key="6">
    <source>
        <dbReference type="ARBA" id="ARBA00023242"/>
    </source>
</evidence>
<comment type="similarity">
    <text evidence="2">Belongs to the Mediator complex subunit 23 family.</text>
</comment>
<keyword evidence="4" id="KW-0805">Transcription regulation</keyword>
<sequence>MQNCLSVHQYIAAQRQLIAQCIRELEASVLLEASFSSFYPPDLDSIYNMDVIRLDRLWNDLLRLPPKTSTSVPPGHEANLSSFDPLRQILDLFVEAIAALHNEGVALRLLWSLDRGIERGFFTPLNVTNALLSRRELTIDNQVFFRSVFKLLLKLVFYLDYKNNRLVFIKTIDKSFQFTPDAPLRNYYNPAVELIQVLLCREINLLPAYFTMYELNKFRGDKCIRPNRLIEGEVERFMAEFDFPLRILYSYHELEMVPIAGITLEKHPCFRLDPAELTLSMLRQAILYPPAFKTRQLGLACDLLGQLRCTQLASSLLACNERQAVGPHMTLVGLAISELIFSVMEITEEEKCTDWTARIFSHLAGLVICFVVDRVVRLNDIISKLNSKITGRTWPISRHFVMWFTLVCMSGFVGKNKLTDFVSCLHLFDQLFPEADELDNAAMQRLEKLWMESLDCWGAKRCPIALKTLEEISLDGSDLRFILFLPNRLFGSWLPGSAQSELNKKEEGEFADKSGVATASNTIVTDADYDEDAADDGDDTESTSDEESAPEDLGLLLSKRSKPALRRGGRSGRKRDEDMTHLVAAAACAWEMILQMNNGGEDLGAGGSGRAVKECYLPRTIPPLLYPLQAQISTWLEHLKESCVSGCVGCGSAVELSENPVDNQKPQLVHSLSWLEFIITLNTYSPNENLQITRSVVTSFWLPSNDPLPGIGGGLPLNNGPFTLPYGLSGAGRLNPLSHRLIRKMSIHLQMIFCNEMRQKLSEMTKPPCSETGPAYLTSPATLETFSRFLSYQVEKNLIIPIREIYRRLLLESGSINIPLYYHSTDAEGTNRNECHPPINDDFYALAFWFDLLGHRLVEALPVEHRLSYRDELFLRVDLESHELVYALDWTIVQFSRRILTPDCILYNFQSSSLQQQFSQQQLPLYSHSREVTSRVILFSTLQAVCAYDLDVGEMRCQTEEQLMRCQIREQFMTMQAETRAIFGEECGCLQLPAVIARLADFLPANPSFAVPPQAPIFKTEVTNTPEAETYFTLRERLMFSVHELYSSLLPEQGDDSDVKWTDLNLRNESSFCVVLVALINGKTPLPLVLLNNILQLPPAIVNAQVKVLCEYLVTAISKYEELERQNLPLPAHIYAPCKMLSATIAFCIQYGIITMDRLLLYLFVRSNYSPIDVAAAHSIAIFLITQCPQLVEAIKAVGNFAPNSPNILSSPRWPELLRRLHKILPEKQVILLPSSNNNQTDASPPTVLRRRPCQPVYYDHLVLRLIPIFEIIFTSFLDNPPPLLQLARFCDIVAPLFRLHSHPMSLCFLLLRGQFHHFSSSAATASGMVDGGAQSRTTTPGGGQLQQLTWRNPTQVDEVACQLILRCILRVHQVLAERANTHRECAQAFMNSAQKVCGLLSPPAWLTLNILHEAAMQAGDCKAALTDADFANCLRMAYGSDAEIRLASALHSTAEGTFPELESHLARLLQPVVKVMKKYGLHGVPSAWRDWRSEENVNPQAAGIYAVAIELMVLHPPSGTSRVPQAAGCLMECLRKRSGSGDFDKWLNVTGALVSILPFIFRHNILCLTCTLIHDPCFNDPDQWPSILLTLKTSTELSPHPPAQLLKMFRRRRALTNQPVRLTIFKDQKEAEEIALKANEQDDEEENWEVLGRPHTSSVRFFETILPPQLPQGDALPNHLFKAAVWHAIWSHANLNDNPTLLRIFDEFVLKYVNNEAKLLMAFSMITPPMKALSNDKSTIVDLTVSLYKAVQQVDEALAAKGVPLYHVNTIADLLYHIKYTYVGKAVQDEVQGLLSKMRPHLQTCLKFVFSTPTTTASNKANNTTDPAYPIFEDREYRAAARPPTGKSDEFF</sequence>
<evidence type="ECO:0000256" key="1">
    <source>
        <dbReference type="ARBA" id="ARBA00004123"/>
    </source>
</evidence>
<feature type="compositionally biased region" description="Acidic residues" evidence="8">
    <location>
        <begin position="527"/>
        <end position="550"/>
    </location>
</feature>
<evidence type="ECO:0000313" key="9">
    <source>
        <dbReference type="EMBL" id="KAL5106209.1"/>
    </source>
</evidence>
<proteinExistence type="inferred from homology"/>
<evidence type="ECO:0000313" key="10">
    <source>
        <dbReference type="Proteomes" id="UP001651158"/>
    </source>
</evidence>
<keyword evidence="6" id="KW-0539">Nucleus</keyword>
<dbReference type="PANTHER" id="PTHR12691">
    <property type="entry name" value="MEDIATOR OF RNA POLYMERASE II TRANSCRIPTION SUBUNIT 23"/>
    <property type="match status" value="1"/>
</dbReference>